<dbReference type="AlphaFoldDB" id="A0AAV5R8E3"/>
<evidence type="ECO:0000313" key="8">
    <source>
        <dbReference type="Proteomes" id="UP001378960"/>
    </source>
</evidence>
<dbReference type="Proteomes" id="UP001378960">
    <property type="component" value="Unassembled WGS sequence"/>
</dbReference>
<evidence type="ECO:0000256" key="4">
    <source>
        <dbReference type="ARBA" id="ARBA00023163"/>
    </source>
</evidence>
<dbReference type="EMBL" id="BTGB01000009">
    <property type="protein sequence ID" value="GMM47815.1"/>
    <property type="molecule type" value="Genomic_DNA"/>
</dbReference>
<feature type="compositionally biased region" description="Acidic residues" evidence="6">
    <location>
        <begin position="111"/>
        <end position="133"/>
    </location>
</feature>
<dbReference type="Pfam" id="PF08598">
    <property type="entry name" value="Sds3"/>
    <property type="match status" value="1"/>
</dbReference>
<feature type="compositionally biased region" description="Basic and acidic residues" evidence="6">
    <location>
        <begin position="1"/>
        <end position="30"/>
    </location>
</feature>
<dbReference type="SMART" id="SM01401">
    <property type="entry name" value="Sds3"/>
    <property type="match status" value="1"/>
</dbReference>
<proteinExistence type="predicted"/>
<keyword evidence="2" id="KW-0678">Repressor</keyword>
<dbReference type="PANTHER" id="PTHR21964">
    <property type="entry name" value="BREAST CANCER METASTASIS-SUPPRESSOR 1"/>
    <property type="match status" value="1"/>
</dbReference>
<feature type="compositionally biased region" description="Polar residues" evidence="6">
    <location>
        <begin position="37"/>
        <end position="52"/>
    </location>
</feature>
<feature type="compositionally biased region" description="Basic and acidic residues" evidence="6">
    <location>
        <begin position="134"/>
        <end position="200"/>
    </location>
</feature>
<protein>
    <submittedName>
        <fullName evidence="7">Rpd3L histone deacetylase complex subunit</fullName>
    </submittedName>
</protein>
<comment type="caution">
    <text evidence="7">The sequence shown here is derived from an EMBL/GenBank/DDBJ whole genome shotgun (WGS) entry which is preliminary data.</text>
</comment>
<name>A0AAV5R8E3_PICKL</name>
<accession>A0AAV5R8E3</accession>
<dbReference type="GO" id="GO:0005654">
    <property type="term" value="C:nucleoplasm"/>
    <property type="evidence" value="ECO:0007669"/>
    <property type="project" value="UniProtKB-ARBA"/>
</dbReference>
<sequence>MPFARRENKEPPSSDAETDKMEGIDDRDSQLEIMSNGKRSLNVTVSSPTLKKTNGLNHHNVDNDDDYDQHLNKKQKVVSVNDTIDKENNNDEEYAITDKDNTAVELNAINDDNDAEGEDDEGDDEDETKEEEERDNKMEKDGEKGIDHTGEDDVNQNKKEVKTEKNSEGGNGEREGEGESHDEGRDTDAEIDEKEKEEQRNNAMNGLKNIEIKFAKLKDKLYETQLTKLEFELKLCENNQHPDLIDYMKMVDEDFKKKTERLMNLQKYKLKCLDNQTRANRISLHQQFLKLRQDLKTNEIVKITTDWYDINKERRMMDMETLNLPDYYQFNQSINEFNINQYVPILTHQRNSVFKELSTLQGLINYKQIIPSSLNNLSGCSENEIDSDLKELGIKMKKEV</sequence>
<comment type="subcellular location">
    <subcellularLocation>
        <location evidence="1">Nucleus</location>
    </subcellularLocation>
</comment>
<evidence type="ECO:0000256" key="6">
    <source>
        <dbReference type="SAM" id="MobiDB-lite"/>
    </source>
</evidence>
<reference evidence="7 8" key="1">
    <citation type="journal article" date="2023" name="Elife">
        <title>Identification of key yeast species and microbe-microbe interactions impacting larval growth of Drosophila in the wild.</title>
        <authorList>
            <person name="Mure A."/>
            <person name="Sugiura Y."/>
            <person name="Maeda R."/>
            <person name="Honda K."/>
            <person name="Sakurai N."/>
            <person name="Takahashi Y."/>
            <person name="Watada M."/>
            <person name="Katoh T."/>
            <person name="Gotoh A."/>
            <person name="Gotoh Y."/>
            <person name="Taniguchi I."/>
            <person name="Nakamura K."/>
            <person name="Hayashi T."/>
            <person name="Katayama T."/>
            <person name="Uemura T."/>
            <person name="Hattori Y."/>
        </authorList>
    </citation>
    <scope>NUCLEOTIDE SEQUENCE [LARGE SCALE GENOMIC DNA]</scope>
    <source>
        <strain evidence="7 8">PK-24</strain>
    </source>
</reference>
<evidence type="ECO:0000256" key="2">
    <source>
        <dbReference type="ARBA" id="ARBA00022491"/>
    </source>
</evidence>
<evidence type="ECO:0000313" key="7">
    <source>
        <dbReference type="EMBL" id="GMM47815.1"/>
    </source>
</evidence>
<keyword evidence="3" id="KW-0805">Transcription regulation</keyword>
<evidence type="ECO:0000256" key="1">
    <source>
        <dbReference type="ARBA" id="ARBA00004123"/>
    </source>
</evidence>
<keyword evidence="4" id="KW-0804">Transcription</keyword>
<organism evidence="7 8">
    <name type="scientific">Pichia kluyveri</name>
    <name type="common">Yeast</name>
    <dbReference type="NCBI Taxonomy" id="36015"/>
    <lineage>
        <taxon>Eukaryota</taxon>
        <taxon>Fungi</taxon>
        <taxon>Dikarya</taxon>
        <taxon>Ascomycota</taxon>
        <taxon>Saccharomycotina</taxon>
        <taxon>Pichiomycetes</taxon>
        <taxon>Pichiales</taxon>
        <taxon>Pichiaceae</taxon>
        <taxon>Pichia</taxon>
    </lineage>
</organism>
<evidence type="ECO:0000256" key="3">
    <source>
        <dbReference type="ARBA" id="ARBA00023015"/>
    </source>
</evidence>
<gene>
    <name evidence="7" type="ORF">DAPK24_044130</name>
</gene>
<feature type="region of interest" description="Disordered" evidence="6">
    <location>
        <begin position="1"/>
        <end position="202"/>
    </location>
</feature>
<dbReference type="InterPro" id="IPR013907">
    <property type="entry name" value="Sds3"/>
</dbReference>
<keyword evidence="8" id="KW-1185">Reference proteome</keyword>
<dbReference type="GO" id="GO:0010468">
    <property type="term" value="P:regulation of gene expression"/>
    <property type="evidence" value="ECO:0007669"/>
    <property type="project" value="UniProtKB-ARBA"/>
</dbReference>
<evidence type="ECO:0000256" key="5">
    <source>
        <dbReference type="ARBA" id="ARBA00023242"/>
    </source>
</evidence>
<keyword evidence="5" id="KW-0539">Nucleus</keyword>